<proteinExistence type="predicted"/>
<feature type="region of interest" description="Disordered" evidence="1">
    <location>
        <begin position="53"/>
        <end position="85"/>
    </location>
</feature>
<sequence>MSSENVSSEHLYCFNLNEELSSTESMEDEELQQNLCSAVAMERHHWQPGQNLELKPKKAEAEPNLKRLPGVGRTKRDGTNKRPKPQHTAFLIDFYQKSAAAVLWEVRNALLSAFPDVDSITLSSLDYHLTKHASLTLKKVEKQVKARDADTIMEQRREKVL</sequence>
<evidence type="ECO:0000313" key="2">
    <source>
        <dbReference type="EMBL" id="OBZ82543.1"/>
    </source>
</evidence>
<comment type="caution">
    <text evidence="2">The sequence shown here is derived from an EMBL/GenBank/DDBJ whole genome shotgun (WGS) entry which is preliminary data.</text>
</comment>
<protein>
    <submittedName>
        <fullName evidence="2">Uncharacterized protein</fullName>
    </submittedName>
</protein>
<evidence type="ECO:0000256" key="1">
    <source>
        <dbReference type="SAM" id="MobiDB-lite"/>
    </source>
</evidence>
<dbReference type="STRING" id="101091.A0A1C7N0D4"/>
<dbReference type="EMBL" id="LUGH01000844">
    <property type="protein sequence ID" value="OBZ82543.1"/>
    <property type="molecule type" value="Genomic_DNA"/>
</dbReference>
<dbReference type="InParanoid" id="A0A1C7N0D4"/>
<reference evidence="2 3" key="1">
    <citation type="submission" date="2016-03" db="EMBL/GenBank/DDBJ databases">
        <title>Choanephora cucurbitarum.</title>
        <authorList>
            <person name="Min B."/>
            <person name="Park H."/>
            <person name="Park J.-H."/>
            <person name="Shin H.-D."/>
            <person name="Choi I.-G."/>
        </authorList>
    </citation>
    <scope>NUCLEOTIDE SEQUENCE [LARGE SCALE GENOMIC DNA]</scope>
    <source>
        <strain evidence="2 3">KUS-F28377</strain>
    </source>
</reference>
<dbReference type="AlphaFoldDB" id="A0A1C7N0D4"/>
<name>A0A1C7N0D4_9FUNG</name>
<dbReference type="OrthoDB" id="2442555at2759"/>
<keyword evidence="3" id="KW-1185">Reference proteome</keyword>
<feature type="compositionally biased region" description="Basic and acidic residues" evidence="1">
    <location>
        <begin position="54"/>
        <end position="65"/>
    </location>
</feature>
<gene>
    <name evidence="2" type="ORF">A0J61_09410</name>
</gene>
<organism evidence="2 3">
    <name type="scientific">Choanephora cucurbitarum</name>
    <dbReference type="NCBI Taxonomy" id="101091"/>
    <lineage>
        <taxon>Eukaryota</taxon>
        <taxon>Fungi</taxon>
        <taxon>Fungi incertae sedis</taxon>
        <taxon>Mucoromycota</taxon>
        <taxon>Mucoromycotina</taxon>
        <taxon>Mucoromycetes</taxon>
        <taxon>Mucorales</taxon>
        <taxon>Mucorineae</taxon>
        <taxon>Choanephoraceae</taxon>
        <taxon>Choanephoroideae</taxon>
        <taxon>Choanephora</taxon>
    </lineage>
</organism>
<accession>A0A1C7N0D4</accession>
<evidence type="ECO:0000313" key="3">
    <source>
        <dbReference type="Proteomes" id="UP000093000"/>
    </source>
</evidence>
<dbReference type="Proteomes" id="UP000093000">
    <property type="component" value="Unassembled WGS sequence"/>
</dbReference>